<accession>A0ABU0I3Y5</accession>
<feature type="signal peptide" evidence="1">
    <location>
        <begin position="1"/>
        <end position="20"/>
    </location>
</feature>
<dbReference type="EMBL" id="JAUSVP010000009">
    <property type="protein sequence ID" value="MDQ0448615.1"/>
    <property type="molecule type" value="Genomic_DNA"/>
</dbReference>
<name>A0ABU0I3Y5_9HYPH</name>
<keyword evidence="3" id="KW-1185">Reference proteome</keyword>
<dbReference type="PANTHER" id="PTHR14136:SF17">
    <property type="entry name" value="BTB_POZ DOMAIN-CONTAINING PROTEIN KCTD9"/>
    <property type="match status" value="1"/>
</dbReference>
<dbReference type="InterPro" id="IPR001646">
    <property type="entry name" value="5peptide_repeat"/>
</dbReference>
<feature type="chain" id="PRO_5046942872" evidence="1">
    <location>
        <begin position="21"/>
        <end position="266"/>
    </location>
</feature>
<dbReference type="Proteomes" id="UP001231124">
    <property type="component" value="Unassembled WGS sequence"/>
</dbReference>
<evidence type="ECO:0000313" key="2">
    <source>
        <dbReference type="EMBL" id="MDQ0448615.1"/>
    </source>
</evidence>
<dbReference type="PANTHER" id="PTHR14136">
    <property type="entry name" value="BTB_POZ DOMAIN-CONTAINING PROTEIN KCTD9"/>
    <property type="match status" value="1"/>
</dbReference>
<gene>
    <name evidence="2" type="ORF">QO012_003126</name>
</gene>
<evidence type="ECO:0000313" key="3">
    <source>
        <dbReference type="Proteomes" id="UP001231124"/>
    </source>
</evidence>
<dbReference type="RefSeq" id="WP_238207907.1">
    <property type="nucleotide sequence ID" value="NZ_BPQE01000039.1"/>
</dbReference>
<dbReference type="Pfam" id="PF00805">
    <property type="entry name" value="Pentapeptide"/>
    <property type="match status" value="4"/>
</dbReference>
<reference evidence="2 3" key="1">
    <citation type="submission" date="2023-07" db="EMBL/GenBank/DDBJ databases">
        <title>Genomic Encyclopedia of Type Strains, Phase IV (KMG-IV): sequencing the most valuable type-strain genomes for metagenomic binning, comparative biology and taxonomic classification.</title>
        <authorList>
            <person name="Goeker M."/>
        </authorList>
    </citation>
    <scope>NUCLEOTIDE SEQUENCE [LARGE SCALE GENOMIC DNA]</scope>
    <source>
        <strain evidence="2 3">DSM 19013</strain>
    </source>
</reference>
<evidence type="ECO:0000256" key="1">
    <source>
        <dbReference type="SAM" id="SignalP"/>
    </source>
</evidence>
<protein>
    <submittedName>
        <fullName evidence="2">Uncharacterized protein YjbI with pentapeptide repeats</fullName>
    </submittedName>
</protein>
<sequence>MHRLALSVLLAAILVGPAAAEQDLLLGADMTSPAMTQAEMSRADIEAMIAAAHGKPIDLHDKSLSGLDLSGLDLRGANLRTARLNTANLRGADLTGANLQQAWFLKADLSGAKLADAAMFGITARDANFSGADLSRSMPIGDFKGANMRGATLVDLRGGADIRNQSMGLMRAVFTSVNLSGANLKGADLGRSRLEFANLTDADLTDVVLMGSDLSGANLTGATVAGADFKNVDVSGTRLIGLKGEDRARDWAARVNIDRAITQAAH</sequence>
<proteinExistence type="predicted"/>
<dbReference type="SUPFAM" id="SSF141571">
    <property type="entry name" value="Pentapeptide repeat-like"/>
    <property type="match status" value="1"/>
</dbReference>
<comment type="caution">
    <text evidence="2">The sequence shown here is derived from an EMBL/GenBank/DDBJ whole genome shotgun (WGS) entry which is preliminary data.</text>
</comment>
<dbReference type="InterPro" id="IPR051082">
    <property type="entry name" value="Pentapeptide-BTB/POZ_domain"/>
</dbReference>
<dbReference type="Gene3D" id="2.160.20.80">
    <property type="entry name" value="E3 ubiquitin-protein ligase SopA"/>
    <property type="match status" value="2"/>
</dbReference>
<keyword evidence="1" id="KW-0732">Signal</keyword>
<organism evidence="2 3">
    <name type="scientific">Methylobacterium aerolatum</name>
    <dbReference type="NCBI Taxonomy" id="418708"/>
    <lineage>
        <taxon>Bacteria</taxon>
        <taxon>Pseudomonadati</taxon>
        <taxon>Pseudomonadota</taxon>
        <taxon>Alphaproteobacteria</taxon>
        <taxon>Hyphomicrobiales</taxon>
        <taxon>Methylobacteriaceae</taxon>
        <taxon>Methylobacterium</taxon>
    </lineage>
</organism>